<dbReference type="InterPro" id="IPR024185">
    <property type="entry name" value="FTHF_cligase-like_sf"/>
</dbReference>
<dbReference type="InterPro" id="IPR037171">
    <property type="entry name" value="NagB/RpiA_transferase-like"/>
</dbReference>
<keyword evidence="6" id="KW-0436">Ligase</keyword>
<dbReference type="EC" id="6.3.3.2" evidence="5"/>
<keyword evidence="7" id="KW-1185">Reference proteome</keyword>
<evidence type="ECO:0000313" key="7">
    <source>
        <dbReference type="Proteomes" id="UP000241803"/>
    </source>
</evidence>
<feature type="binding site" evidence="4">
    <location>
        <position position="63"/>
    </location>
    <ligand>
        <name>substrate</name>
    </ligand>
</feature>
<evidence type="ECO:0000256" key="3">
    <source>
        <dbReference type="ARBA" id="ARBA00022840"/>
    </source>
</evidence>
<dbReference type="InterPro" id="IPR002698">
    <property type="entry name" value="FTHF_cligase"/>
</dbReference>
<keyword evidence="5" id="KW-0479">Metal-binding</keyword>
<dbReference type="PIRSF" id="PIRSF006806">
    <property type="entry name" value="FTHF_cligase"/>
    <property type="match status" value="1"/>
</dbReference>
<dbReference type="PANTHER" id="PTHR23407:SF1">
    <property type="entry name" value="5-FORMYLTETRAHYDROFOLATE CYCLO-LIGASE"/>
    <property type="match status" value="1"/>
</dbReference>
<dbReference type="Pfam" id="PF01812">
    <property type="entry name" value="5-FTHF_cyc-lig"/>
    <property type="match status" value="1"/>
</dbReference>
<protein>
    <recommendedName>
        <fullName evidence="5">5-formyltetrahydrofolate cyclo-ligase</fullName>
        <ecNumber evidence="5">6.3.3.2</ecNumber>
    </recommendedName>
</protein>
<dbReference type="Proteomes" id="UP000241803">
    <property type="component" value="Unassembled WGS sequence"/>
</dbReference>
<keyword evidence="5" id="KW-0460">Magnesium</keyword>
<evidence type="ECO:0000256" key="4">
    <source>
        <dbReference type="PIRSR" id="PIRSR006806-1"/>
    </source>
</evidence>
<proteinExistence type="inferred from homology"/>
<feature type="binding site" evidence="4">
    <location>
        <position position="58"/>
    </location>
    <ligand>
        <name>substrate</name>
    </ligand>
</feature>
<dbReference type="GO" id="GO:0030272">
    <property type="term" value="F:5-formyltetrahydrofolate cyclo-ligase activity"/>
    <property type="evidence" value="ECO:0007669"/>
    <property type="project" value="UniProtKB-EC"/>
</dbReference>
<accession>A0A2T3L1E4</accession>
<dbReference type="AlphaFoldDB" id="A0A2T3L1E4"/>
<dbReference type="GO" id="GO:0035999">
    <property type="term" value="P:tetrahydrofolate interconversion"/>
    <property type="evidence" value="ECO:0007669"/>
    <property type="project" value="TreeGrafter"/>
</dbReference>
<dbReference type="NCBIfam" id="TIGR02727">
    <property type="entry name" value="MTHFS_bact"/>
    <property type="match status" value="1"/>
</dbReference>
<comment type="caution">
    <text evidence="6">The sequence shown here is derived from an EMBL/GenBank/DDBJ whole genome shotgun (WGS) entry which is preliminary data.</text>
</comment>
<dbReference type="SUPFAM" id="SSF100950">
    <property type="entry name" value="NagB/RpiA/CoA transferase-like"/>
    <property type="match status" value="1"/>
</dbReference>
<sequence>MSSPVQQPASPRQQIRQHIRQARRALSKDEQHTASQQLLSQFKQLSYISSAQHIALYLANDGEIDTLPLIQWLWQQEKSVYLPVLHPFSQGHLLFLHYTAQTHMTTNKYQIKEPVLDVRLVKPVPELNIIFTPLVAFDKTGQRLGMGGGYYDRTLSSWHNHKTGPRPIGLAHNCQQVNSLPHEAWDVPLPDIITPSGHFNW</sequence>
<dbReference type="GO" id="GO:0009396">
    <property type="term" value="P:folic acid-containing compound biosynthetic process"/>
    <property type="evidence" value="ECO:0007669"/>
    <property type="project" value="TreeGrafter"/>
</dbReference>
<evidence type="ECO:0000313" key="6">
    <source>
        <dbReference type="EMBL" id="PSV42244.1"/>
    </source>
</evidence>
<comment type="catalytic activity">
    <reaction evidence="5">
        <text>(6S)-5-formyl-5,6,7,8-tetrahydrofolate + ATP = (6R)-5,10-methenyltetrahydrofolate + ADP + phosphate</text>
        <dbReference type="Rhea" id="RHEA:10488"/>
        <dbReference type="ChEBI" id="CHEBI:30616"/>
        <dbReference type="ChEBI" id="CHEBI:43474"/>
        <dbReference type="ChEBI" id="CHEBI:57455"/>
        <dbReference type="ChEBI" id="CHEBI:57457"/>
        <dbReference type="ChEBI" id="CHEBI:456216"/>
        <dbReference type="EC" id="6.3.3.2"/>
    </reaction>
</comment>
<keyword evidence="2 4" id="KW-0547">Nucleotide-binding</keyword>
<dbReference type="EMBL" id="PYOC01000019">
    <property type="protein sequence ID" value="PSV42244.1"/>
    <property type="molecule type" value="Genomic_DNA"/>
</dbReference>
<keyword evidence="3 4" id="KW-0067">ATP-binding</keyword>
<evidence type="ECO:0000256" key="1">
    <source>
        <dbReference type="ARBA" id="ARBA00010638"/>
    </source>
</evidence>
<feature type="binding site" evidence="4">
    <location>
        <begin position="143"/>
        <end position="151"/>
    </location>
    <ligand>
        <name>ATP</name>
        <dbReference type="ChEBI" id="CHEBI:30616"/>
    </ligand>
</feature>
<evidence type="ECO:0000256" key="2">
    <source>
        <dbReference type="ARBA" id="ARBA00022741"/>
    </source>
</evidence>
<evidence type="ECO:0000256" key="5">
    <source>
        <dbReference type="RuleBase" id="RU361279"/>
    </source>
</evidence>
<dbReference type="RefSeq" id="WP_107256843.1">
    <property type="nucleotide sequence ID" value="NZ_JAKJTK010000048.1"/>
</dbReference>
<dbReference type="GO" id="GO:0046872">
    <property type="term" value="F:metal ion binding"/>
    <property type="evidence" value="ECO:0007669"/>
    <property type="project" value="UniProtKB-KW"/>
</dbReference>
<dbReference type="PANTHER" id="PTHR23407">
    <property type="entry name" value="ATPASE INHIBITOR/5-FORMYLTETRAHYDROFOLATE CYCLO-LIGASE"/>
    <property type="match status" value="1"/>
</dbReference>
<gene>
    <name evidence="6" type="ORF">C9J47_25965</name>
</gene>
<dbReference type="GO" id="GO:0005524">
    <property type="term" value="F:ATP binding"/>
    <property type="evidence" value="ECO:0007669"/>
    <property type="project" value="UniProtKB-KW"/>
</dbReference>
<name>A0A2T3L1E4_9GAMM</name>
<reference evidence="6 7" key="1">
    <citation type="submission" date="2018-03" db="EMBL/GenBank/DDBJ databases">
        <title>Whole genome sequencing of Histamine producing bacteria.</title>
        <authorList>
            <person name="Butler K."/>
        </authorList>
    </citation>
    <scope>NUCLEOTIDE SEQUENCE [LARGE SCALE GENOMIC DNA]</scope>
    <source>
        <strain evidence="6 7">ATCC 19614</strain>
    </source>
</reference>
<organism evidence="6 7">
    <name type="scientific">Photobacterium indicum</name>
    <dbReference type="NCBI Taxonomy" id="81447"/>
    <lineage>
        <taxon>Bacteria</taxon>
        <taxon>Pseudomonadati</taxon>
        <taxon>Pseudomonadota</taxon>
        <taxon>Gammaproteobacteria</taxon>
        <taxon>Vibrionales</taxon>
        <taxon>Vibrionaceae</taxon>
        <taxon>Photobacterium</taxon>
    </lineage>
</organism>
<dbReference type="Gene3D" id="3.40.50.10420">
    <property type="entry name" value="NagB/RpiA/CoA transferase-like"/>
    <property type="match status" value="1"/>
</dbReference>
<comment type="similarity">
    <text evidence="1 5">Belongs to the 5-formyltetrahydrofolate cyclo-ligase family.</text>
</comment>
<comment type="cofactor">
    <cofactor evidence="5">
        <name>Mg(2+)</name>
        <dbReference type="ChEBI" id="CHEBI:18420"/>
    </cofactor>
</comment>